<evidence type="ECO:0000313" key="9">
    <source>
        <dbReference type="Proteomes" id="UP001262582"/>
    </source>
</evidence>
<gene>
    <name evidence="8" type="ORF">RM539_07700</name>
</gene>
<dbReference type="PROSITE" id="PS51900">
    <property type="entry name" value="CB"/>
    <property type="match status" value="1"/>
</dbReference>
<dbReference type="Pfam" id="PF00589">
    <property type="entry name" value="Phage_integrase"/>
    <property type="match status" value="1"/>
</dbReference>
<evidence type="ECO:0000259" key="6">
    <source>
        <dbReference type="PROSITE" id="PS51898"/>
    </source>
</evidence>
<keyword evidence="9" id="KW-1185">Reference proteome</keyword>
<dbReference type="PANTHER" id="PTHR30349">
    <property type="entry name" value="PHAGE INTEGRASE-RELATED"/>
    <property type="match status" value="1"/>
</dbReference>
<feature type="domain" description="Core-binding (CB)" evidence="7">
    <location>
        <begin position="102"/>
        <end position="182"/>
    </location>
</feature>
<evidence type="ECO:0000256" key="1">
    <source>
        <dbReference type="ARBA" id="ARBA00008857"/>
    </source>
</evidence>
<dbReference type="EMBL" id="JAVRHK010000004">
    <property type="protein sequence ID" value="MDT0676463.1"/>
    <property type="molecule type" value="Genomic_DNA"/>
</dbReference>
<dbReference type="Gene3D" id="1.10.443.10">
    <property type="entry name" value="Intergrase catalytic core"/>
    <property type="match status" value="1"/>
</dbReference>
<dbReference type="Pfam" id="PF02899">
    <property type="entry name" value="Phage_int_SAM_1"/>
    <property type="match status" value="1"/>
</dbReference>
<dbReference type="InterPro" id="IPR010998">
    <property type="entry name" value="Integrase_recombinase_N"/>
</dbReference>
<dbReference type="InterPro" id="IPR013762">
    <property type="entry name" value="Integrase-like_cat_sf"/>
</dbReference>
<organism evidence="8 9">
    <name type="scientific">Autumnicola musiva</name>
    <dbReference type="NCBI Taxonomy" id="3075589"/>
    <lineage>
        <taxon>Bacteria</taxon>
        <taxon>Pseudomonadati</taxon>
        <taxon>Bacteroidota</taxon>
        <taxon>Flavobacteriia</taxon>
        <taxon>Flavobacteriales</taxon>
        <taxon>Flavobacteriaceae</taxon>
        <taxon>Autumnicola</taxon>
    </lineage>
</organism>
<dbReference type="Gene3D" id="1.10.150.130">
    <property type="match status" value="1"/>
</dbReference>
<keyword evidence="3 5" id="KW-0238">DNA-binding</keyword>
<sequence length="410" mass="47378">MEIQKLIEHANQLLKEKRYSSSRIETYNWLWKKGILAYMFSKDLVEYNENVGNEFAMTCHDGANVTFQHRDLIKGIDVLTNVLLNNKLGGRMHRPIQYPLRGEIGDAANQYLDFLKSRRIDEKKTLQRYKKTMSNFIEYLLGIGIDNLSEITEEAIIKYIESRERQQKEYIDTTRRFLSFLFHKNLISKDYSYLLKSIGKRFKRVRIPSFYAPNEVLKVEQSISCSSNVGKRNYAMVLLCSRTGLRVSDVANLSFSNIDWENNKINLIQFKTGNPLNVPLLPIVGNAIIDYLRYARPKSTSDKVFLSCRAPYEELNGASVHLAISVVFKSSKIEIENRHHGGHALRFSLAQRMLDKSIPIPIISETLGHSEVDSTRNYVRIDLVHMLRCVLDVPGSQDNFYKQKGGLFYD</sequence>
<dbReference type="InterPro" id="IPR011010">
    <property type="entry name" value="DNA_brk_join_enz"/>
</dbReference>
<dbReference type="CDD" id="cd01188">
    <property type="entry name" value="INT_RitA_C_like"/>
    <property type="match status" value="1"/>
</dbReference>
<protein>
    <submittedName>
        <fullName evidence="8">Site-specific integrase</fullName>
    </submittedName>
</protein>
<dbReference type="PANTHER" id="PTHR30349:SF41">
    <property type="entry name" value="INTEGRASE_RECOMBINASE PROTEIN MJ0367-RELATED"/>
    <property type="match status" value="1"/>
</dbReference>
<dbReference type="InterPro" id="IPR004107">
    <property type="entry name" value="Integrase_SAM-like_N"/>
</dbReference>
<feature type="domain" description="Tyr recombinase" evidence="6">
    <location>
        <begin position="206"/>
        <end position="391"/>
    </location>
</feature>
<evidence type="ECO:0000256" key="5">
    <source>
        <dbReference type="PROSITE-ProRule" id="PRU01248"/>
    </source>
</evidence>
<name>A0ABU3D4K6_9FLAO</name>
<keyword evidence="4" id="KW-0233">DNA recombination</keyword>
<evidence type="ECO:0000313" key="8">
    <source>
        <dbReference type="EMBL" id="MDT0676463.1"/>
    </source>
</evidence>
<evidence type="ECO:0000256" key="3">
    <source>
        <dbReference type="ARBA" id="ARBA00023125"/>
    </source>
</evidence>
<dbReference type="InterPro" id="IPR050090">
    <property type="entry name" value="Tyrosine_recombinase_XerCD"/>
</dbReference>
<dbReference type="RefSeq" id="WP_311502807.1">
    <property type="nucleotide sequence ID" value="NZ_JAVRHK010000004.1"/>
</dbReference>
<dbReference type="InterPro" id="IPR002104">
    <property type="entry name" value="Integrase_catalytic"/>
</dbReference>
<dbReference type="PROSITE" id="PS51898">
    <property type="entry name" value="TYR_RECOMBINASE"/>
    <property type="match status" value="1"/>
</dbReference>
<comment type="caution">
    <text evidence="8">The sequence shown here is derived from an EMBL/GenBank/DDBJ whole genome shotgun (WGS) entry which is preliminary data.</text>
</comment>
<proteinExistence type="inferred from homology"/>
<comment type="similarity">
    <text evidence="1">Belongs to the 'phage' integrase family.</text>
</comment>
<dbReference type="Proteomes" id="UP001262582">
    <property type="component" value="Unassembled WGS sequence"/>
</dbReference>
<evidence type="ECO:0000256" key="2">
    <source>
        <dbReference type="ARBA" id="ARBA00022908"/>
    </source>
</evidence>
<reference evidence="8 9" key="1">
    <citation type="submission" date="2023-09" db="EMBL/GenBank/DDBJ databases">
        <authorList>
            <person name="Rey-Velasco X."/>
        </authorList>
    </citation>
    <scope>NUCLEOTIDE SEQUENCE [LARGE SCALE GENOMIC DNA]</scope>
    <source>
        <strain evidence="8 9">F117</strain>
    </source>
</reference>
<evidence type="ECO:0000259" key="7">
    <source>
        <dbReference type="PROSITE" id="PS51900"/>
    </source>
</evidence>
<accession>A0ABU3D4K6</accession>
<dbReference type="InterPro" id="IPR044068">
    <property type="entry name" value="CB"/>
</dbReference>
<dbReference type="SUPFAM" id="SSF56349">
    <property type="entry name" value="DNA breaking-rejoining enzymes"/>
    <property type="match status" value="1"/>
</dbReference>
<keyword evidence="2" id="KW-0229">DNA integration</keyword>
<evidence type="ECO:0000256" key="4">
    <source>
        <dbReference type="ARBA" id="ARBA00023172"/>
    </source>
</evidence>